<feature type="domain" description="SPX" evidence="11">
    <location>
        <begin position="1"/>
        <end position="172"/>
    </location>
</feature>
<evidence type="ECO:0000256" key="2">
    <source>
        <dbReference type="ARBA" id="ARBA00004906"/>
    </source>
</evidence>
<evidence type="ECO:0000259" key="10">
    <source>
        <dbReference type="PROSITE" id="PS50089"/>
    </source>
</evidence>
<evidence type="ECO:0000256" key="6">
    <source>
        <dbReference type="ARBA" id="ARBA00022771"/>
    </source>
</evidence>
<gene>
    <name evidence="12" type="ORF">Cni_G04823</name>
</gene>
<dbReference type="AlphaFoldDB" id="A0AAQ3JWK7"/>
<dbReference type="SMART" id="SM00184">
    <property type="entry name" value="RING"/>
    <property type="match status" value="1"/>
</dbReference>
<keyword evidence="8" id="KW-0862">Zinc</keyword>
<keyword evidence="6 9" id="KW-0863">Zinc-finger</keyword>
<dbReference type="SUPFAM" id="SSF57850">
    <property type="entry name" value="RING/U-box"/>
    <property type="match status" value="1"/>
</dbReference>
<keyword evidence="5" id="KW-0479">Metal-binding</keyword>
<evidence type="ECO:0000256" key="3">
    <source>
        <dbReference type="ARBA" id="ARBA00012483"/>
    </source>
</evidence>
<dbReference type="InterPro" id="IPR033326">
    <property type="entry name" value="BAH1"/>
</dbReference>
<organism evidence="12 13">
    <name type="scientific">Canna indica</name>
    <name type="common">Indian-shot</name>
    <dbReference type="NCBI Taxonomy" id="4628"/>
    <lineage>
        <taxon>Eukaryota</taxon>
        <taxon>Viridiplantae</taxon>
        <taxon>Streptophyta</taxon>
        <taxon>Embryophyta</taxon>
        <taxon>Tracheophyta</taxon>
        <taxon>Spermatophyta</taxon>
        <taxon>Magnoliopsida</taxon>
        <taxon>Liliopsida</taxon>
        <taxon>Zingiberales</taxon>
        <taxon>Cannaceae</taxon>
        <taxon>Canna</taxon>
    </lineage>
</organism>
<dbReference type="GO" id="GO:0008270">
    <property type="term" value="F:zinc ion binding"/>
    <property type="evidence" value="ECO:0007669"/>
    <property type="project" value="UniProtKB-KW"/>
</dbReference>
<dbReference type="PROSITE" id="PS50089">
    <property type="entry name" value="ZF_RING_2"/>
    <property type="match status" value="1"/>
</dbReference>
<evidence type="ECO:0000256" key="1">
    <source>
        <dbReference type="ARBA" id="ARBA00000900"/>
    </source>
</evidence>
<dbReference type="InterPro" id="IPR004331">
    <property type="entry name" value="SPX_dom"/>
</dbReference>
<keyword evidence="7" id="KW-0833">Ubl conjugation pathway</keyword>
<dbReference type="Proteomes" id="UP001327560">
    <property type="component" value="Chromosome 2"/>
</dbReference>
<evidence type="ECO:0000313" key="12">
    <source>
        <dbReference type="EMBL" id="WOK96116.1"/>
    </source>
</evidence>
<evidence type="ECO:0000256" key="7">
    <source>
        <dbReference type="ARBA" id="ARBA00022786"/>
    </source>
</evidence>
<comment type="catalytic activity">
    <reaction evidence="1">
        <text>S-ubiquitinyl-[E2 ubiquitin-conjugating enzyme]-L-cysteine + [acceptor protein]-L-lysine = [E2 ubiquitin-conjugating enzyme]-L-cysteine + N(6)-ubiquitinyl-[acceptor protein]-L-lysine.</text>
        <dbReference type="EC" id="2.3.2.27"/>
    </reaction>
</comment>
<evidence type="ECO:0000256" key="8">
    <source>
        <dbReference type="ARBA" id="ARBA00022833"/>
    </source>
</evidence>
<reference evidence="12 13" key="1">
    <citation type="submission" date="2023-10" db="EMBL/GenBank/DDBJ databases">
        <title>Chromosome-scale genome assembly provides insights into flower coloration mechanisms of Canna indica.</title>
        <authorList>
            <person name="Li C."/>
        </authorList>
    </citation>
    <scope>NUCLEOTIDE SEQUENCE [LARGE SCALE GENOMIC DNA]</scope>
    <source>
        <tissue evidence="12">Flower</tissue>
    </source>
</reference>
<dbReference type="InterPro" id="IPR013083">
    <property type="entry name" value="Znf_RING/FYVE/PHD"/>
</dbReference>
<proteinExistence type="predicted"/>
<dbReference type="InterPro" id="IPR018957">
    <property type="entry name" value="Znf_C3HC4_RING-type"/>
</dbReference>
<keyword evidence="4" id="KW-0808">Transferase</keyword>
<dbReference type="PANTHER" id="PTHR46764:SF1">
    <property type="entry name" value="E3 UBIQUITIN-PROTEIN LIGASE NLA"/>
    <property type="match status" value="1"/>
</dbReference>
<dbReference type="EC" id="2.3.2.27" evidence="3"/>
<name>A0AAQ3JWK7_9LILI</name>
<evidence type="ECO:0000313" key="13">
    <source>
        <dbReference type="Proteomes" id="UP001327560"/>
    </source>
</evidence>
<protein>
    <recommendedName>
        <fullName evidence="3">RING-type E3 ubiquitin transferase</fullName>
        <ecNumber evidence="3">2.3.2.27</ecNumber>
    </recommendedName>
</protein>
<dbReference type="CDD" id="cd23127">
    <property type="entry name" value="RING-HC_BAH1-like"/>
    <property type="match status" value="1"/>
</dbReference>
<evidence type="ECO:0000256" key="5">
    <source>
        <dbReference type="ARBA" id="ARBA00022723"/>
    </source>
</evidence>
<keyword evidence="13" id="KW-1185">Reference proteome</keyword>
<dbReference type="PROSITE" id="PS51382">
    <property type="entry name" value="SPX"/>
    <property type="match status" value="1"/>
</dbReference>
<sequence>MKFCKRYEEYIRGRREKDLPALDLKKLKKILKRCRVELQSQPQCQEGGVDVKCLGSCAACDGIFFPFLLEEMSAAVGYFNQRVQELLEMHHASGLGSCLPGLQSKLLNIHVLSVICSYISCFGGKYQLNHESLMLESKDLVTYAIMNSIAVRKLLKKYDKIHFSKQGQAFKSQAFKMQIEILQSPWLSELMAFYINLRQTKVKNESVIVLSGDCLLTFDDDKPKLLCEPFDSIKIEIDLTCSICLETVFDPVSLRCGHIFCYMCCCSSASVTIIDGLKSADPKEKCPLCRQQGVYADAVHLDELSILLSRSCRNYWQRRLITERAERVRQAKEYWQHKCQAFVGI</sequence>
<dbReference type="GO" id="GO:0061630">
    <property type="term" value="F:ubiquitin protein ligase activity"/>
    <property type="evidence" value="ECO:0007669"/>
    <property type="project" value="UniProtKB-EC"/>
</dbReference>
<dbReference type="Pfam" id="PF00097">
    <property type="entry name" value="zf-C3HC4"/>
    <property type="match status" value="1"/>
</dbReference>
<evidence type="ECO:0000259" key="11">
    <source>
        <dbReference type="PROSITE" id="PS51382"/>
    </source>
</evidence>
<accession>A0AAQ3JWK7</accession>
<dbReference type="PANTHER" id="PTHR46764">
    <property type="entry name" value="E3 UBIQUITIN-PROTEIN LIGASE BAH1"/>
    <property type="match status" value="1"/>
</dbReference>
<comment type="pathway">
    <text evidence="2">Protein modification; protein ubiquitination.</text>
</comment>
<feature type="domain" description="RING-type" evidence="10">
    <location>
        <begin position="241"/>
        <end position="290"/>
    </location>
</feature>
<evidence type="ECO:0000256" key="4">
    <source>
        <dbReference type="ARBA" id="ARBA00022679"/>
    </source>
</evidence>
<dbReference type="EMBL" id="CP136891">
    <property type="protein sequence ID" value="WOK96116.1"/>
    <property type="molecule type" value="Genomic_DNA"/>
</dbReference>
<dbReference type="InterPro" id="IPR001841">
    <property type="entry name" value="Znf_RING"/>
</dbReference>
<evidence type="ECO:0000256" key="9">
    <source>
        <dbReference type="PROSITE-ProRule" id="PRU00175"/>
    </source>
</evidence>
<dbReference type="Gene3D" id="3.30.40.10">
    <property type="entry name" value="Zinc/RING finger domain, C3HC4 (zinc finger)"/>
    <property type="match status" value="1"/>
</dbReference>